<name>A0AC34F6T7_9BILA</name>
<proteinExistence type="predicted"/>
<accession>A0AC34F6T7</accession>
<reference evidence="2" key="1">
    <citation type="submission" date="2022-11" db="UniProtKB">
        <authorList>
            <consortium name="WormBaseParasite"/>
        </authorList>
    </citation>
    <scope>IDENTIFICATION</scope>
</reference>
<evidence type="ECO:0000313" key="2">
    <source>
        <dbReference type="WBParaSite" id="ES5_v2.g12891.t1"/>
    </source>
</evidence>
<evidence type="ECO:0000313" key="1">
    <source>
        <dbReference type="Proteomes" id="UP000887579"/>
    </source>
</evidence>
<organism evidence="1 2">
    <name type="scientific">Panagrolaimus sp. ES5</name>
    <dbReference type="NCBI Taxonomy" id="591445"/>
    <lineage>
        <taxon>Eukaryota</taxon>
        <taxon>Metazoa</taxon>
        <taxon>Ecdysozoa</taxon>
        <taxon>Nematoda</taxon>
        <taxon>Chromadorea</taxon>
        <taxon>Rhabditida</taxon>
        <taxon>Tylenchina</taxon>
        <taxon>Panagrolaimomorpha</taxon>
        <taxon>Panagrolaimoidea</taxon>
        <taxon>Panagrolaimidae</taxon>
        <taxon>Panagrolaimus</taxon>
    </lineage>
</organism>
<dbReference type="WBParaSite" id="ES5_v2.g12891.t1">
    <property type="protein sequence ID" value="ES5_v2.g12891.t1"/>
    <property type="gene ID" value="ES5_v2.g12891"/>
</dbReference>
<dbReference type="Proteomes" id="UP000887579">
    <property type="component" value="Unplaced"/>
</dbReference>
<sequence>MAHSILPPSDIAAAVQAAGTNKHIFNAPYLYVKVVGIHDQDDDTKTAIGIDYDTKTARHLIDDDSSLSTCHNILSDTRTVGNIVSDVNTARDINEKGWIEYIFDFLFPIGSSEDANGIHQKFNHTEFMPCGSAAFGKK</sequence>
<protein>
    <submittedName>
        <fullName evidence="2">Uncharacterized protein</fullName>
    </submittedName>
</protein>